<sequence>MASDEEGEEKTEREKKKKRGSREEGNGSGQVKALSSATATRCLCRLQETETKRMMDGTFGPRLTLNLDPLHRNTSRGKSPFPPHPLNMKSL</sequence>
<accession>A0A4Y2CD77</accession>
<feature type="region of interest" description="Disordered" evidence="1">
    <location>
        <begin position="55"/>
        <end position="91"/>
    </location>
</feature>
<organism evidence="2 3">
    <name type="scientific">Araneus ventricosus</name>
    <name type="common">Orbweaver spider</name>
    <name type="synonym">Epeira ventricosa</name>
    <dbReference type="NCBI Taxonomy" id="182803"/>
    <lineage>
        <taxon>Eukaryota</taxon>
        <taxon>Metazoa</taxon>
        <taxon>Ecdysozoa</taxon>
        <taxon>Arthropoda</taxon>
        <taxon>Chelicerata</taxon>
        <taxon>Arachnida</taxon>
        <taxon>Araneae</taxon>
        <taxon>Araneomorphae</taxon>
        <taxon>Entelegynae</taxon>
        <taxon>Araneoidea</taxon>
        <taxon>Araneidae</taxon>
        <taxon>Araneus</taxon>
    </lineage>
</organism>
<dbReference type="EMBL" id="BGPR01000173">
    <property type="protein sequence ID" value="GBM01826.1"/>
    <property type="molecule type" value="Genomic_DNA"/>
</dbReference>
<keyword evidence="3" id="KW-1185">Reference proteome</keyword>
<dbReference type="OrthoDB" id="10462674at2759"/>
<gene>
    <name evidence="2" type="ORF">AVEN_205484_1</name>
</gene>
<proteinExistence type="predicted"/>
<protein>
    <submittedName>
        <fullName evidence="2">Uncharacterized protein</fullName>
    </submittedName>
</protein>
<evidence type="ECO:0000313" key="2">
    <source>
        <dbReference type="EMBL" id="GBM01826.1"/>
    </source>
</evidence>
<name>A0A4Y2CD77_ARAVE</name>
<dbReference type="Proteomes" id="UP000499080">
    <property type="component" value="Unassembled WGS sequence"/>
</dbReference>
<reference evidence="2 3" key="1">
    <citation type="journal article" date="2019" name="Sci. Rep.">
        <title>Orb-weaving spider Araneus ventricosus genome elucidates the spidroin gene catalogue.</title>
        <authorList>
            <person name="Kono N."/>
            <person name="Nakamura H."/>
            <person name="Ohtoshi R."/>
            <person name="Moran D.A.P."/>
            <person name="Shinohara A."/>
            <person name="Yoshida Y."/>
            <person name="Fujiwara M."/>
            <person name="Mori M."/>
            <person name="Tomita M."/>
            <person name="Arakawa K."/>
        </authorList>
    </citation>
    <scope>NUCLEOTIDE SEQUENCE [LARGE SCALE GENOMIC DNA]</scope>
</reference>
<feature type="region of interest" description="Disordered" evidence="1">
    <location>
        <begin position="1"/>
        <end position="40"/>
    </location>
</feature>
<dbReference type="AlphaFoldDB" id="A0A4Y2CD77"/>
<evidence type="ECO:0000313" key="3">
    <source>
        <dbReference type="Proteomes" id="UP000499080"/>
    </source>
</evidence>
<comment type="caution">
    <text evidence="2">The sequence shown here is derived from an EMBL/GenBank/DDBJ whole genome shotgun (WGS) entry which is preliminary data.</text>
</comment>
<evidence type="ECO:0000256" key="1">
    <source>
        <dbReference type="SAM" id="MobiDB-lite"/>
    </source>
</evidence>